<dbReference type="EMBL" id="JBBKAJ010000022">
    <property type="protein sequence ID" value="MEJ8636197.1"/>
    <property type="molecule type" value="Genomic_DNA"/>
</dbReference>
<name>A0ACC6PXT8_9ACTN</name>
<reference evidence="1" key="1">
    <citation type="submission" date="2024-03" db="EMBL/GenBank/DDBJ databases">
        <title>Novel Streptomyces species of biotechnological and ecological value are a feature of Machair soil.</title>
        <authorList>
            <person name="Prole J.R."/>
            <person name="Goodfellow M."/>
            <person name="Allenby N."/>
            <person name="Ward A.C."/>
        </authorList>
    </citation>
    <scope>NUCLEOTIDE SEQUENCE</scope>
    <source>
        <strain evidence="1">MS2.AVA.5</strain>
    </source>
</reference>
<keyword evidence="2" id="KW-1185">Reference proteome</keyword>
<protein>
    <submittedName>
        <fullName evidence="1">Uncharacterized protein</fullName>
    </submittedName>
</protein>
<accession>A0ACC6PXT8</accession>
<dbReference type="Proteomes" id="UP001377168">
    <property type="component" value="Unassembled WGS sequence"/>
</dbReference>
<evidence type="ECO:0000313" key="2">
    <source>
        <dbReference type="Proteomes" id="UP001377168"/>
    </source>
</evidence>
<gene>
    <name evidence="1" type="ORF">WKI67_22815</name>
</gene>
<sequence>MVLLGHDTVAVHHTGPSRRMLLLALASAAAVLATGAWVLVDRHHDRPPWAEDVAYESGFLQGNRVRQYDRTGQEVKDLLAGGCARLHTEGWGGRKASYDPGLWVAGCLDGAAGRPASRQGLFR</sequence>
<organism evidence="1 2">
    <name type="scientific">Streptomyces achmelvichensis</name>
    <dbReference type="NCBI Taxonomy" id="3134111"/>
    <lineage>
        <taxon>Bacteria</taxon>
        <taxon>Bacillati</taxon>
        <taxon>Actinomycetota</taxon>
        <taxon>Actinomycetes</taxon>
        <taxon>Kitasatosporales</taxon>
        <taxon>Streptomycetaceae</taxon>
        <taxon>Streptomyces</taxon>
    </lineage>
</organism>
<proteinExistence type="predicted"/>
<evidence type="ECO:0000313" key="1">
    <source>
        <dbReference type="EMBL" id="MEJ8636197.1"/>
    </source>
</evidence>
<comment type="caution">
    <text evidence="1">The sequence shown here is derived from an EMBL/GenBank/DDBJ whole genome shotgun (WGS) entry which is preliminary data.</text>
</comment>